<name>A0AAV0BE14_PHAPC</name>
<gene>
    <name evidence="2" type="ORF">PPACK8108_LOCUS19885</name>
</gene>
<accession>A0AAV0BE14</accession>
<dbReference type="EMBL" id="CALTRL010005721">
    <property type="protein sequence ID" value="CAH7685370.1"/>
    <property type="molecule type" value="Genomic_DNA"/>
</dbReference>
<sequence>MKGHSPRNKKLMEFLAGKSVGPSDSNETHHFITFTYQTWLTGYNKTCSSIQDIYDIVSRLDGSLQKKTLESKSSAAIEVNCINLDAKKLLASVNSQLGSLADDFQQLSKPKYSKIKVSKAILSNSGSRDRLELLGQLNNRPTTPVLSSPNSLAGDSPPQDTMHLRISPSDRFLIRFICDSSNLAIYLYKLRVRHLLTTSGSDHEARNPFQAEQVASDQDPTFFSVYSLKSQMDYTSNRISTLVIVKRVPTLNPSCTLD</sequence>
<reference evidence="2" key="1">
    <citation type="submission" date="2022-06" db="EMBL/GenBank/DDBJ databases">
        <authorList>
            <consortium name="SYNGENTA / RWTH Aachen University"/>
        </authorList>
    </citation>
    <scope>NUCLEOTIDE SEQUENCE</scope>
</reference>
<evidence type="ECO:0000256" key="1">
    <source>
        <dbReference type="SAM" id="MobiDB-lite"/>
    </source>
</evidence>
<proteinExistence type="predicted"/>
<dbReference type="Proteomes" id="UP001153365">
    <property type="component" value="Unassembled WGS sequence"/>
</dbReference>
<feature type="region of interest" description="Disordered" evidence="1">
    <location>
        <begin position="138"/>
        <end position="161"/>
    </location>
</feature>
<keyword evidence="3" id="KW-1185">Reference proteome</keyword>
<evidence type="ECO:0000313" key="3">
    <source>
        <dbReference type="Proteomes" id="UP001153365"/>
    </source>
</evidence>
<dbReference type="AlphaFoldDB" id="A0AAV0BE14"/>
<evidence type="ECO:0000313" key="2">
    <source>
        <dbReference type="EMBL" id="CAH7685370.1"/>
    </source>
</evidence>
<comment type="caution">
    <text evidence="2">The sequence shown here is derived from an EMBL/GenBank/DDBJ whole genome shotgun (WGS) entry which is preliminary data.</text>
</comment>
<organism evidence="2 3">
    <name type="scientific">Phakopsora pachyrhizi</name>
    <name type="common">Asian soybean rust disease fungus</name>
    <dbReference type="NCBI Taxonomy" id="170000"/>
    <lineage>
        <taxon>Eukaryota</taxon>
        <taxon>Fungi</taxon>
        <taxon>Dikarya</taxon>
        <taxon>Basidiomycota</taxon>
        <taxon>Pucciniomycotina</taxon>
        <taxon>Pucciniomycetes</taxon>
        <taxon>Pucciniales</taxon>
        <taxon>Phakopsoraceae</taxon>
        <taxon>Phakopsora</taxon>
    </lineage>
</organism>
<feature type="compositionally biased region" description="Polar residues" evidence="1">
    <location>
        <begin position="138"/>
        <end position="153"/>
    </location>
</feature>
<protein>
    <submittedName>
        <fullName evidence="2">Uncharacterized protein</fullName>
    </submittedName>
</protein>